<comment type="caution">
    <text evidence="2">The sequence shown here is derived from an EMBL/GenBank/DDBJ whole genome shotgun (WGS) entry which is preliminary data.</text>
</comment>
<proteinExistence type="predicted"/>
<dbReference type="SUPFAM" id="SSF53098">
    <property type="entry name" value="Ribonuclease H-like"/>
    <property type="match status" value="1"/>
</dbReference>
<dbReference type="EMBL" id="NMUH01005740">
    <property type="protein sequence ID" value="MQM13572.1"/>
    <property type="molecule type" value="Genomic_DNA"/>
</dbReference>
<feature type="compositionally biased region" description="Low complexity" evidence="1">
    <location>
        <begin position="1"/>
        <end position="15"/>
    </location>
</feature>
<dbReference type="OrthoDB" id="895680at2759"/>
<dbReference type="InterPro" id="IPR012337">
    <property type="entry name" value="RNaseH-like_sf"/>
</dbReference>
<feature type="region of interest" description="Disordered" evidence="1">
    <location>
        <begin position="1"/>
        <end position="56"/>
    </location>
</feature>
<name>A0A843WSK7_COLES</name>
<organism evidence="2 3">
    <name type="scientific">Colocasia esculenta</name>
    <name type="common">Wild taro</name>
    <name type="synonym">Arum esculentum</name>
    <dbReference type="NCBI Taxonomy" id="4460"/>
    <lineage>
        <taxon>Eukaryota</taxon>
        <taxon>Viridiplantae</taxon>
        <taxon>Streptophyta</taxon>
        <taxon>Embryophyta</taxon>
        <taxon>Tracheophyta</taxon>
        <taxon>Spermatophyta</taxon>
        <taxon>Magnoliopsida</taxon>
        <taxon>Liliopsida</taxon>
        <taxon>Araceae</taxon>
        <taxon>Aroideae</taxon>
        <taxon>Colocasieae</taxon>
        <taxon>Colocasia</taxon>
    </lineage>
</organism>
<protein>
    <recommendedName>
        <fullName evidence="4">RNase H type-1 domain-containing protein</fullName>
    </recommendedName>
</protein>
<reference evidence="2" key="1">
    <citation type="submission" date="2017-07" db="EMBL/GenBank/DDBJ databases">
        <title>Taro Niue Genome Assembly and Annotation.</title>
        <authorList>
            <person name="Atibalentja N."/>
            <person name="Keating K."/>
            <person name="Fields C.J."/>
        </authorList>
    </citation>
    <scope>NUCLEOTIDE SEQUENCE</scope>
    <source>
        <strain evidence="2">Niue_2</strain>
        <tissue evidence="2">Leaf</tissue>
    </source>
</reference>
<evidence type="ECO:0000313" key="2">
    <source>
        <dbReference type="EMBL" id="MQM13572.1"/>
    </source>
</evidence>
<dbReference type="Proteomes" id="UP000652761">
    <property type="component" value="Unassembled WGS sequence"/>
</dbReference>
<dbReference type="AlphaFoldDB" id="A0A843WSK7"/>
<accession>A0A843WSK7</accession>
<evidence type="ECO:0000256" key="1">
    <source>
        <dbReference type="SAM" id="MobiDB-lite"/>
    </source>
</evidence>
<gene>
    <name evidence="2" type="ORF">Taro_046497</name>
</gene>
<keyword evidence="3" id="KW-1185">Reference proteome</keyword>
<evidence type="ECO:0008006" key="4">
    <source>
        <dbReference type="Google" id="ProtNLM"/>
    </source>
</evidence>
<evidence type="ECO:0000313" key="3">
    <source>
        <dbReference type="Proteomes" id="UP000652761"/>
    </source>
</evidence>
<sequence>MSSGRGFSAASASGPSVPPPLTAASGPSSVPPPLAAGSGQFTPSPPTVAGPSVSAPPTFLADASTVPEAEDAVSLQEGGGSFYDSTLREANITVRANIMVRGIPPEINLSLNVDGACKGNPDSAILVRAIIDGKLPHWAVFPGWQGICHMLQIINPKIVHTFREGNQVADALASLAYTLHRNLVFISPGDLPPPARGALLIDKAGLPSFRHSH</sequence>